<dbReference type="EMBL" id="FQUJ01000014">
    <property type="protein sequence ID" value="SHF55571.1"/>
    <property type="molecule type" value="Genomic_DNA"/>
</dbReference>
<dbReference type="RefSeq" id="WP_139249143.1">
    <property type="nucleotide sequence ID" value="NZ_FQUJ01000014.1"/>
</dbReference>
<dbReference type="STRING" id="1121942.SAMN02745148_02968"/>
<feature type="region of interest" description="Disordered" evidence="1">
    <location>
        <begin position="1"/>
        <end position="30"/>
    </location>
</feature>
<accession>A0A1M5CLJ1</accession>
<evidence type="ECO:0000313" key="3">
    <source>
        <dbReference type="Proteomes" id="UP000184346"/>
    </source>
</evidence>
<sequence length="164" mass="17941">MSQVDQAAGLRRWAETQAPPRQAATTGSPSRVLVTLGLPRGAEADVTPVGEALMRWHEQGQRWVGDPATWRIVALSVNSPHFSTLASQQTRWALWVGDDPDGFRRGYAILKRMVQQGGPRRLLLVHPTLPSRAGLLDNLQQAAALFLGVQLLVIAPPKSRRACP</sequence>
<dbReference type="OrthoDB" id="6236672at2"/>
<keyword evidence="3" id="KW-1185">Reference proteome</keyword>
<reference evidence="2 3" key="1">
    <citation type="submission" date="2016-11" db="EMBL/GenBank/DDBJ databases">
        <authorList>
            <person name="Jaros S."/>
            <person name="Januszkiewicz K."/>
            <person name="Wedrychowicz H."/>
        </authorList>
    </citation>
    <scope>NUCLEOTIDE SEQUENCE [LARGE SCALE GENOMIC DNA]</scope>
    <source>
        <strain evidence="2 3">DSM 19980</strain>
    </source>
</reference>
<evidence type="ECO:0000313" key="2">
    <source>
        <dbReference type="EMBL" id="SHF55571.1"/>
    </source>
</evidence>
<protein>
    <submittedName>
        <fullName evidence="2">Uncharacterized protein</fullName>
    </submittedName>
</protein>
<gene>
    <name evidence="2" type="ORF">SAMN02745148_02968</name>
</gene>
<dbReference type="Proteomes" id="UP000184346">
    <property type="component" value="Unassembled WGS sequence"/>
</dbReference>
<evidence type="ECO:0000256" key="1">
    <source>
        <dbReference type="SAM" id="MobiDB-lite"/>
    </source>
</evidence>
<proteinExistence type="predicted"/>
<name>A0A1M5CLJ1_9GAMM</name>
<dbReference type="AlphaFoldDB" id="A0A1M5CLJ1"/>
<organism evidence="2 3">
    <name type="scientific">Modicisalibacter ilicicola DSM 19980</name>
    <dbReference type="NCBI Taxonomy" id="1121942"/>
    <lineage>
        <taxon>Bacteria</taxon>
        <taxon>Pseudomonadati</taxon>
        <taxon>Pseudomonadota</taxon>
        <taxon>Gammaproteobacteria</taxon>
        <taxon>Oceanospirillales</taxon>
        <taxon>Halomonadaceae</taxon>
        <taxon>Modicisalibacter</taxon>
    </lineage>
</organism>